<feature type="transmembrane region" description="Helical" evidence="1">
    <location>
        <begin position="73"/>
        <end position="94"/>
    </location>
</feature>
<dbReference type="OrthoDB" id="1448666at2"/>
<keyword evidence="1" id="KW-1133">Transmembrane helix</keyword>
<evidence type="ECO:0000256" key="1">
    <source>
        <dbReference type="SAM" id="Phobius"/>
    </source>
</evidence>
<reference evidence="2 3" key="1">
    <citation type="submission" date="2016-01" db="EMBL/GenBank/DDBJ databases">
        <title>The draft genome sequence of Aquimarina sp. RZW4-3-2.</title>
        <authorList>
            <person name="Wang Y."/>
        </authorList>
    </citation>
    <scope>NUCLEOTIDE SEQUENCE [LARGE SCALE GENOMIC DNA]</scope>
    <source>
        <strain evidence="2 3">RZW4-3-2</strain>
    </source>
</reference>
<proteinExistence type="predicted"/>
<keyword evidence="3" id="KW-1185">Reference proteome</keyword>
<sequence length="138" mass="15642">MWIKILSIISISFQFITFPLAAPEILGKEWLKKTEVLIRNSIKTIPFIILFVLGIGIGLGFSFGVIKQNKLITIILVIVIIIMSLLRKKITLFLDSKIVLPILNKLIISDNLRFSLLKIAAFLFTIAFILQIIIIVYS</sequence>
<organism evidence="2 3">
    <name type="scientific">Aquimarina aggregata</name>
    <dbReference type="NCBI Taxonomy" id="1642818"/>
    <lineage>
        <taxon>Bacteria</taxon>
        <taxon>Pseudomonadati</taxon>
        <taxon>Bacteroidota</taxon>
        <taxon>Flavobacteriia</taxon>
        <taxon>Flavobacteriales</taxon>
        <taxon>Flavobacteriaceae</taxon>
        <taxon>Aquimarina</taxon>
    </lineage>
</organism>
<evidence type="ECO:0000313" key="2">
    <source>
        <dbReference type="EMBL" id="KZS38031.1"/>
    </source>
</evidence>
<dbReference type="RefSeq" id="WP_066319796.1">
    <property type="nucleotide sequence ID" value="NZ_CANLSS010000007.1"/>
</dbReference>
<dbReference type="Proteomes" id="UP000076715">
    <property type="component" value="Unassembled WGS sequence"/>
</dbReference>
<dbReference type="AlphaFoldDB" id="A0A162WDA1"/>
<dbReference type="EMBL" id="LQRT01000060">
    <property type="protein sequence ID" value="KZS38031.1"/>
    <property type="molecule type" value="Genomic_DNA"/>
</dbReference>
<keyword evidence="1" id="KW-0812">Transmembrane</keyword>
<dbReference type="STRING" id="1642818.AWE51_18470"/>
<accession>A0A162WDA1</accession>
<keyword evidence="1" id="KW-0472">Membrane</keyword>
<feature type="transmembrane region" description="Helical" evidence="1">
    <location>
        <begin position="45"/>
        <end position="66"/>
    </location>
</feature>
<gene>
    <name evidence="2" type="ORF">AWE51_18470</name>
</gene>
<protein>
    <submittedName>
        <fullName evidence="2">Uncharacterized protein</fullName>
    </submittedName>
</protein>
<name>A0A162WDA1_9FLAO</name>
<comment type="caution">
    <text evidence="2">The sequence shown here is derived from an EMBL/GenBank/DDBJ whole genome shotgun (WGS) entry which is preliminary data.</text>
</comment>
<evidence type="ECO:0000313" key="3">
    <source>
        <dbReference type="Proteomes" id="UP000076715"/>
    </source>
</evidence>
<feature type="transmembrane region" description="Helical" evidence="1">
    <location>
        <begin position="114"/>
        <end position="137"/>
    </location>
</feature>